<sequence>MPRPTALTLLLAVVLLAGLLLAPRASALPGRDPGPPLPGPLTAAAVARLSRAEAQAVARALHAAGGDWRMVAALRHGLPFSWDARDPPATCPDACPHQCDPHGCLACPPGMVPTFGRRVSCAPGPGLAVRQPPGRTHEQHPSARLESHTGHAPVAAAYQPCPEHCFQCTSPTSCQQCNTSYYLANDTCHRCIDNCRICFGPDTCDTCASFYLQHQGQCVVECPGGFYSTGSRCQSCGDHCAACSSPTTCSACQSDYLRHDAACVAQCPTSYYPEEGNCRRCSAKCAACANASDNCTACPTGQVLQAGACVSACSAGHFPQSGHCQPCDESCATCAGTADACTTCPEGKLLQAGAC</sequence>
<evidence type="ECO:0000313" key="4">
    <source>
        <dbReference type="Proteomes" id="UP000030693"/>
    </source>
</evidence>
<dbReference type="Proteomes" id="UP000030693">
    <property type="component" value="Unassembled WGS sequence"/>
</dbReference>
<dbReference type="SMART" id="SM00261">
    <property type="entry name" value="FU"/>
    <property type="match status" value="4"/>
</dbReference>
<feature type="signal peptide" evidence="2">
    <location>
        <begin position="1"/>
        <end position="27"/>
    </location>
</feature>
<dbReference type="PANTHER" id="PTHR15332">
    <property type="entry name" value="PROPROTEIN CONVERTASE SUBTILISIN_KEXIN TYPE 5-LIKE"/>
    <property type="match status" value="1"/>
</dbReference>
<dbReference type="OrthoDB" id="304821at2759"/>
<dbReference type="InterPro" id="IPR009030">
    <property type="entry name" value="Growth_fac_rcpt_cys_sf"/>
</dbReference>
<feature type="compositionally biased region" description="Basic and acidic residues" evidence="1">
    <location>
        <begin position="135"/>
        <end position="148"/>
    </location>
</feature>
<protein>
    <recommendedName>
        <fullName evidence="5">R-spondin Fu-CRD domain-containing protein</fullName>
    </recommendedName>
</protein>
<proteinExistence type="predicted"/>
<feature type="region of interest" description="Disordered" evidence="1">
    <location>
        <begin position="126"/>
        <end position="148"/>
    </location>
</feature>
<dbReference type="EMBL" id="KB932206">
    <property type="protein sequence ID" value="KCV69770.1"/>
    <property type="molecule type" value="Genomic_DNA"/>
</dbReference>
<name>A0A058Z670_FONAL</name>
<reference evidence="3" key="1">
    <citation type="submission" date="2013-04" db="EMBL/GenBank/DDBJ databases">
        <title>The Genome Sequence of Fonticula alba ATCC 38817.</title>
        <authorList>
            <consortium name="The Broad Institute Genomics Platform"/>
            <person name="Russ C."/>
            <person name="Cuomo C."/>
            <person name="Burger G."/>
            <person name="Gray M.W."/>
            <person name="Holland P.W.H."/>
            <person name="King N."/>
            <person name="Lang F.B.F."/>
            <person name="Roger A.J."/>
            <person name="Ruiz-Trillo I."/>
            <person name="Brown M."/>
            <person name="Walker B."/>
            <person name="Young S."/>
            <person name="Zeng Q."/>
            <person name="Gargeya S."/>
            <person name="Fitzgerald M."/>
            <person name="Haas B."/>
            <person name="Abouelleil A."/>
            <person name="Allen A.W."/>
            <person name="Alvarado L."/>
            <person name="Arachchi H.M."/>
            <person name="Berlin A.M."/>
            <person name="Chapman S.B."/>
            <person name="Gainer-Dewar J."/>
            <person name="Goldberg J."/>
            <person name="Griggs A."/>
            <person name="Gujja S."/>
            <person name="Hansen M."/>
            <person name="Howarth C."/>
            <person name="Imamovic A."/>
            <person name="Ireland A."/>
            <person name="Larimer J."/>
            <person name="McCowan C."/>
            <person name="Murphy C."/>
            <person name="Pearson M."/>
            <person name="Poon T.W."/>
            <person name="Priest M."/>
            <person name="Roberts A."/>
            <person name="Saif S."/>
            <person name="Shea T."/>
            <person name="Sisk P."/>
            <person name="Sykes S."/>
            <person name="Wortman J."/>
            <person name="Nusbaum C."/>
            <person name="Birren B."/>
        </authorList>
    </citation>
    <scope>NUCLEOTIDE SEQUENCE [LARGE SCALE GENOMIC DNA]</scope>
    <source>
        <strain evidence="3">ATCC 38817</strain>
    </source>
</reference>
<accession>A0A058Z670</accession>
<dbReference type="PANTHER" id="PTHR15332:SF175">
    <property type="entry name" value="PROPROTEIN CONVERTASE SUBTILISIN_KEXIN TYPE 5-LIKE"/>
    <property type="match status" value="1"/>
</dbReference>
<keyword evidence="4" id="KW-1185">Reference proteome</keyword>
<dbReference type="GeneID" id="20528904"/>
<feature type="chain" id="PRO_5001566279" description="R-spondin Fu-CRD domain-containing protein" evidence="2">
    <location>
        <begin position="28"/>
        <end position="355"/>
    </location>
</feature>
<evidence type="ECO:0000256" key="2">
    <source>
        <dbReference type="SAM" id="SignalP"/>
    </source>
</evidence>
<dbReference type="Gene3D" id="2.10.220.10">
    <property type="entry name" value="Hormone Receptor, Insulin-like Growth Factor Receptor 1, Chain A, domain 2"/>
    <property type="match status" value="4"/>
</dbReference>
<dbReference type="CDD" id="cd00064">
    <property type="entry name" value="FU"/>
    <property type="match status" value="1"/>
</dbReference>
<feature type="non-terminal residue" evidence="3">
    <location>
        <position position="355"/>
    </location>
</feature>
<dbReference type="OMA" id="YLANDTC"/>
<evidence type="ECO:0000256" key="1">
    <source>
        <dbReference type="SAM" id="MobiDB-lite"/>
    </source>
</evidence>
<gene>
    <name evidence="3" type="ORF">H696_04179</name>
</gene>
<dbReference type="SUPFAM" id="SSF57184">
    <property type="entry name" value="Growth factor receptor domain"/>
    <property type="match status" value="2"/>
</dbReference>
<organism evidence="3">
    <name type="scientific">Fonticula alba</name>
    <name type="common">Slime mold</name>
    <dbReference type="NCBI Taxonomy" id="691883"/>
    <lineage>
        <taxon>Eukaryota</taxon>
        <taxon>Rotosphaerida</taxon>
        <taxon>Fonticulaceae</taxon>
        <taxon>Fonticula</taxon>
    </lineage>
</organism>
<dbReference type="eggNOG" id="KOG3525">
    <property type="taxonomic scope" value="Eukaryota"/>
</dbReference>
<evidence type="ECO:0008006" key="5">
    <source>
        <dbReference type="Google" id="ProtNLM"/>
    </source>
</evidence>
<dbReference type="AlphaFoldDB" id="A0A058Z670"/>
<dbReference type="InterPro" id="IPR006212">
    <property type="entry name" value="Furin_repeat"/>
</dbReference>
<keyword evidence="2" id="KW-0732">Signal</keyword>
<evidence type="ECO:0000313" key="3">
    <source>
        <dbReference type="EMBL" id="KCV69770.1"/>
    </source>
</evidence>
<dbReference type="RefSeq" id="XP_009496335.1">
    <property type="nucleotide sequence ID" value="XM_009498060.1"/>
</dbReference>